<feature type="transmembrane region" description="Helical" evidence="7">
    <location>
        <begin position="202"/>
        <end position="225"/>
    </location>
</feature>
<proteinExistence type="inferred from homology"/>
<evidence type="ECO:0000313" key="9">
    <source>
        <dbReference type="EMBL" id="BAC18179.1"/>
    </source>
</evidence>
<dbReference type="KEGG" id="cef:CE1369"/>
<evidence type="ECO:0000256" key="3">
    <source>
        <dbReference type="ARBA" id="ARBA00022475"/>
    </source>
</evidence>
<keyword evidence="10" id="KW-1185">Reference proteome</keyword>
<organism evidence="9 10">
    <name type="scientific">Corynebacterium efficiens (strain DSM 44549 / YS-314 / AJ 12310 / JCM 11189 / NBRC 100395)</name>
    <dbReference type="NCBI Taxonomy" id="196164"/>
    <lineage>
        <taxon>Bacteria</taxon>
        <taxon>Bacillati</taxon>
        <taxon>Actinomycetota</taxon>
        <taxon>Actinomycetes</taxon>
        <taxon>Mycobacteriales</taxon>
        <taxon>Corynebacteriaceae</taxon>
        <taxon>Corynebacterium</taxon>
    </lineage>
</organism>
<dbReference type="InterPro" id="IPR000515">
    <property type="entry name" value="MetI-like"/>
</dbReference>
<dbReference type="Gene3D" id="1.10.3720.10">
    <property type="entry name" value="MetI-like"/>
    <property type="match status" value="1"/>
</dbReference>
<keyword evidence="3" id="KW-1003">Cell membrane</keyword>
<dbReference type="SUPFAM" id="SSF161098">
    <property type="entry name" value="MetI-like"/>
    <property type="match status" value="1"/>
</dbReference>
<dbReference type="PROSITE" id="PS50928">
    <property type="entry name" value="ABC_TM1"/>
    <property type="match status" value="1"/>
</dbReference>
<evidence type="ECO:0000256" key="4">
    <source>
        <dbReference type="ARBA" id="ARBA00022692"/>
    </source>
</evidence>
<dbReference type="InterPro" id="IPR035906">
    <property type="entry name" value="MetI-like_sf"/>
</dbReference>
<feature type="domain" description="ABC transmembrane type-1" evidence="8">
    <location>
        <begin position="71"/>
        <end position="251"/>
    </location>
</feature>
<comment type="similarity">
    <text evidence="7">Belongs to the binding-protein-dependent transport system permease family.</text>
</comment>
<evidence type="ECO:0000313" key="10">
    <source>
        <dbReference type="Proteomes" id="UP000001409"/>
    </source>
</evidence>
<comment type="subcellular location">
    <subcellularLocation>
        <location evidence="1 7">Cell membrane</location>
        <topology evidence="1 7">Multi-pass membrane protein</topology>
    </subcellularLocation>
</comment>
<feature type="transmembrane region" description="Helical" evidence="7">
    <location>
        <begin position="174"/>
        <end position="196"/>
    </location>
</feature>
<dbReference type="eggNOG" id="COG0600">
    <property type="taxonomic scope" value="Bacteria"/>
</dbReference>
<dbReference type="GO" id="GO:0005886">
    <property type="term" value="C:plasma membrane"/>
    <property type="evidence" value="ECO:0007669"/>
    <property type="project" value="UniProtKB-SubCell"/>
</dbReference>
<dbReference type="GO" id="GO:0055085">
    <property type="term" value="P:transmembrane transport"/>
    <property type="evidence" value="ECO:0007669"/>
    <property type="project" value="InterPro"/>
</dbReference>
<evidence type="ECO:0000256" key="5">
    <source>
        <dbReference type="ARBA" id="ARBA00022989"/>
    </source>
</evidence>
<name>Q8FPW9_COREF</name>
<dbReference type="Proteomes" id="UP000001409">
    <property type="component" value="Chromosome"/>
</dbReference>
<evidence type="ECO:0000256" key="6">
    <source>
        <dbReference type="ARBA" id="ARBA00023136"/>
    </source>
</evidence>
<evidence type="ECO:0000256" key="7">
    <source>
        <dbReference type="RuleBase" id="RU363032"/>
    </source>
</evidence>
<keyword evidence="5 7" id="KW-1133">Transmembrane helix</keyword>
<keyword evidence="2 7" id="KW-0813">Transport</keyword>
<evidence type="ECO:0000259" key="8">
    <source>
        <dbReference type="PROSITE" id="PS50928"/>
    </source>
</evidence>
<keyword evidence="4 7" id="KW-0812">Transmembrane</keyword>
<evidence type="ECO:0000256" key="2">
    <source>
        <dbReference type="ARBA" id="ARBA00022448"/>
    </source>
</evidence>
<dbReference type="STRING" id="196164.gene:10741778"/>
<evidence type="ECO:0000256" key="1">
    <source>
        <dbReference type="ARBA" id="ARBA00004651"/>
    </source>
</evidence>
<dbReference type="AlphaFoldDB" id="Q8FPW9"/>
<feature type="transmembrane region" description="Helical" evidence="7">
    <location>
        <begin position="232"/>
        <end position="251"/>
    </location>
</feature>
<dbReference type="CDD" id="cd06261">
    <property type="entry name" value="TM_PBP2"/>
    <property type="match status" value="1"/>
</dbReference>
<accession>Q8FPW9</accession>
<sequence length="261" mass="28583">MGARMTDRIKAVITGVILLVLFVLGWQAAVSTNLLSQLAPSPGGVWTRGVEILSDPFYRDGPGSVGIFWHLLTSLRRVLFGFLIAAVIAIPLGFLLGRVKVLRWALDPLIQILRPVSPLAWLPIGLALLLDAERTAVFVIVLSALWPILINTIDAVLHIHPTYLKLTYTLGTPLWLAISRVWLPATLPGIITALRLSLSTSWLVIIVAEMLVGGQGIGFFVWNMWNRLDIDAIVVAIVLIGLTGLILDHLIGALQKTVRYD</sequence>
<dbReference type="EMBL" id="BA000035">
    <property type="protein sequence ID" value="BAC18179.1"/>
    <property type="molecule type" value="Genomic_DNA"/>
</dbReference>
<dbReference type="HOGENOM" id="CLU_046113_1_1_11"/>
<feature type="transmembrane region" description="Helical" evidence="7">
    <location>
        <begin position="78"/>
        <end position="97"/>
    </location>
</feature>
<dbReference type="PANTHER" id="PTHR30151:SF7">
    <property type="entry name" value="NITRATE IMPORT PERMEASE PROTEIN NRTB"/>
    <property type="match status" value="1"/>
</dbReference>
<keyword evidence="6 7" id="KW-0472">Membrane</keyword>
<feature type="transmembrane region" description="Helical" evidence="7">
    <location>
        <begin position="136"/>
        <end position="153"/>
    </location>
</feature>
<dbReference type="Pfam" id="PF00528">
    <property type="entry name" value="BPD_transp_1"/>
    <property type="match status" value="1"/>
</dbReference>
<feature type="transmembrane region" description="Helical" evidence="7">
    <location>
        <begin position="12"/>
        <end position="30"/>
    </location>
</feature>
<protein>
    <submittedName>
        <fullName evidence="9">Putative nitrate transport permease protein</fullName>
    </submittedName>
</protein>
<reference evidence="9 10" key="1">
    <citation type="journal article" date="2003" name="Genome Res.">
        <title>Comparative complete genome sequence analysis of the amino acid replacements responsible for the thermostability of Corynebacterium efficiens.</title>
        <authorList>
            <person name="Nishio Y."/>
            <person name="Nakamura Y."/>
            <person name="Kawarabayasi Y."/>
            <person name="Usuda Y."/>
            <person name="Kimura E."/>
            <person name="Sugimoto S."/>
            <person name="Matsui K."/>
            <person name="Yamagishi A."/>
            <person name="Kikuchi H."/>
            <person name="Ikeo K."/>
            <person name="Gojobori T."/>
        </authorList>
    </citation>
    <scope>NUCLEOTIDE SEQUENCE [LARGE SCALE GENOMIC DNA]</scope>
    <source>
        <strain evidence="10">DSM 44549 / YS-314 / AJ 12310 / JCM 11189 / NBRC 100395</strain>
    </source>
</reference>
<dbReference type="PANTHER" id="PTHR30151">
    <property type="entry name" value="ALKANE SULFONATE ABC TRANSPORTER-RELATED, MEMBRANE SUBUNIT"/>
    <property type="match status" value="1"/>
</dbReference>